<dbReference type="InterPro" id="IPR040243">
    <property type="entry name" value="Steroid_recept_RNA_1"/>
</dbReference>
<dbReference type="Gene3D" id="1.20.940.10">
    <property type="entry name" value="Functional domain of the splicing factor Prp18"/>
    <property type="match status" value="1"/>
</dbReference>
<evidence type="ECO:0000259" key="2">
    <source>
        <dbReference type="Pfam" id="PF07304"/>
    </source>
</evidence>
<dbReference type="OrthoDB" id="542917at2759"/>
<reference evidence="3" key="1">
    <citation type="submission" date="2013-08" db="EMBL/GenBank/DDBJ databases">
        <title>Gene expansion shapes genome architecture in the human pathogen Lichtheimia corymbifera: an evolutionary genomics analysis in the ancient terrestrial Mucorales (Mucoromycotina).</title>
        <authorList>
            <person name="Schwartze V.U."/>
            <person name="Winter S."/>
            <person name="Shelest E."/>
            <person name="Marcet-Houben M."/>
            <person name="Horn F."/>
            <person name="Wehner S."/>
            <person name="Hoffmann K."/>
            <person name="Riege K."/>
            <person name="Sammeth M."/>
            <person name="Nowrousian M."/>
            <person name="Valiante V."/>
            <person name="Linde J."/>
            <person name="Jacobsen I.D."/>
            <person name="Marz M."/>
            <person name="Brakhage A.A."/>
            <person name="Gabaldon T."/>
            <person name="Bocker S."/>
            <person name="Voigt K."/>
        </authorList>
    </citation>
    <scope>NUCLEOTIDE SEQUENCE [LARGE SCALE GENOMIC DNA]</scope>
    <source>
        <strain evidence="3">FSU 9682</strain>
    </source>
</reference>
<dbReference type="Pfam" id="PF07304">
    <property type="entry name" value="SRA1"/>
    <property type="match status" value="1"/>
</dbReference>
<feature type="domain" description="SRA1/Sec31" evidence="2">
    <location>
        <begin position="13"/>
        <end position="153"/>
    </location>
</feature>
<dbReference type="PANTHER" id="PTHR18834:SF2">
    <property type="entry name" value="STEROID RECEPTOR RNA ACTIVATOR 1"/>
    <property type="match status" value="1"/>
</dbReference>
<dbReference type="GO" id="GO:0003713">
    <property type="term" value="F:transcription coactivator activity"/>
    <property type="evidence" value="ECO:0007669"/>
    <property type="project" value="InterPro"/>
</dbReference>
<name>A0A068RWW0_9FUNG</name>
<keyword evidence="4" id="KW-1185">Reference proteome</keyword>
<dbReference type="PANTHER" id="PTHR18834">
    <property type="entry name" value="STEROID RECEPTOR RNA ACTIVATOR 1"/>
    <property type="match status" value="1"/>
</dbReference>
<evidence type="ECO:0000256" key="1">
    <source>
        <dbReference type="SAM" id="MobiDB-lite"/>
    </source>
</evidence>
<proteinExistence type="predicted"/>
<dbReference type="GO" id="GO:0005634">
    <property type="term" value="C:nucleus"/>
    <property type="evidence" value="ECO:0007669"/>
    <property type="project" value="TreeGrafter"/>
</dbReference>
<gene>
    <name evidence="3" type="ORF">LCOR_05491.1</name>
</gene>
<dbReference type="EMBL" id="CBTN010000022">
    <property type="protein sequence ID" value="CDH54225.1"/>
    <property type="molecule type" value="Genomic_DNA"/>
</dbReference>
<comment type="caution">
    <text evidence="3">The sequence shown here is derived from an EMBL/GenBank/DDBJ whole genome shotgun (WGS) entry which is preliminary data.</text>
</comment>
<sequence length="157" mass="17605">MAPSPTGPPPKGPPPSTDFRNATIENHWNDPPDAIFKKREATTTDDGNNNSHDRESIVQAMQSILSQCEPCFTAGPNKRIFQDTQGRINGMLDELDKNEIPDCVVQSLSEFSQALQDKNWEKSLEIHTRLMTTEYDKHGNWLIGLKRLVDLAQKASS</sequence>
<evidence type="ECO:0000313" key="3">
    <source>
        <dbReference type="EMBL" id="CDH54225.1"/>
    </source>
</evidence>
<accession>A0A068RWW0</accession>
<dbReference type="AlphaFoldDB" id="A0A068RWW0"/>
<dbReference type="InterPro" id="IPR009917">
    <property type="entry name" value="SRA1/Sec31"/>
</dbReference>
<protein>
    <recommendedName>
        <fullName evidence="2">SRA1/Sec31 domain-containing protein</fullName>
    </recommendedName>
</protein>
<dbReference type="VEuPathDB" id="FungiDB:LCOR_05491.1"/>
<feature type="region of interest" description="Disordered" evidence="1">
    <location>
        <begin position="1"/>
        <end position="55"/>
    </location>
</feature>
<organism evidence="3 4">
    <name type="scientific">Lichtheimia corymbifera JMRC:FSU:9682</name>
    <dbReference type="NCBI Taxonomy" id="1263082"/>
    <lineage>
        <taxon>Eukaryota</taxon>
        <taxon>Fungi</taxon>
        <taxon>Fungi incertae sedis</taxon>
        <taxon>Mucoromycota</taxon>
        <taxon>Mucoromycotina</taxon>
        <taxon>Mucoromycetes</taxon>
        <taxon>Mucorales</taxon>
        <taxon>Lichtheimiaceae</taxon>
        <taxon>Lichtheimia</taxon>
    </lineage>
</organism>
<feature type="compositionally biased region" description="Basic and acidic residues" evidence="1">
    <location>
        <begin position="27"/>
        <end position="42"/>
    </location>
</feature>
<dbReference type="STRING" id="1263082.A0A068RWW0"/>
<feature type="compositionally biased region" description="Pro residues" evidence="1">
    <location>
        <begin position="1"/>
        <end position="16"/>
    </location>
</feature>
<dbReference type="Proteomes" id="UP000027586">
    <property type="component" value="Unassembled WGS sequence"/>
</dbReference>
<evidence type="ECO:0000313" key="4">
    <source>
        <dbReference type="Proteomes" id="UP000027586"/>
    </source>
</evidence>
<dbReference type="GO" id="GO:0006357">
    <property type="term" value="P:regulation of transcription by RNA polymerase II"/>
    <property type="evidence" value="ECO:0007669"/>
    <property type="project" value="InterPro"/>
</dbReference>